<comment type="subcellular location">
    <subcellularLocation>
        <location evidence="1 2 3">Nucleus</location>
    </subcellularLocation>
</comment>
<dbReference type="GO" id="GO:0003700">
    <property type="term" value="F:DNA-binding transcription factor activity"/>
    <property type="evidence" value="ECO:0007669"/>
    <property type="project" value="InterPro"/>
</dbReference>
<proteinExistence type="predicted"/>
<keyword evidence="7" id="KW-1185">Reference proteome</keyword>
<evidence type="ECO:0000256" key="3">
    <source>
        <dbReference type="RuleBase" id="RU000682"/>
    </source>
</evidence>
<feature type="region of interest" description="Disordered" evidence="4">
    <location>
        <begin position="103"/>
        <end position="148"/>
    </location>
</feature>
<dbReference type="SUPFAM" id="SSF46689">
    <property type="entry name" value="Homeodomain-like"/>
    <property type="match status" value="1"/>
</dbReference>
<dbReference type="PANTHER" id="PTHR46777:SF5">
    <property type="entry name" value="WUSCHEL-RELATED HOMEOBOX 13"/>
    <property type="match status" value="1"/>
</dbReference>
<dbReference type="PROSITE" id="PS50071">
    <property type="entry name" value="HOMEOBOX_2"/>
    <property type="match status" value="1"/>
</dbReference>
<keyword evidence="2 3" id="KW-0238">DNA-binding</keyword>
<dbReference type="SMART" id="SM00389">
    <property type="entry name" value="HOX"/>
    <property type="match status" value="1"/>
</dbReference>
<dbReference type="CDD" id="cd00086">
    <property type="entry name" value="homeodomain"/>
    <property type="match status" value="1"/>
</dbReference>
<dbReference type="AlphaFoldDB" id="A0A835J2G3"/>
<dbReference type="Pfam" id="PF00046">
    <property type="entry name" value="Homeodomain"/>
    <property type="match status" value="1"/>
</dbReference>
<comment type="caution">
    <text evidence="6">The sequence shown here is derived from an EMBL/GenBank/DDBJ whole genome shotgun (WGS) entry which is preliminary data.</text>
</comment>
<feature type="compositionally biased region" description="Basic residues" evidence="4">
    <location>
        <begin position="129"/>
        <end position="148"/>
    </location>
</feature>
<protein>
    <recommendedName>
        <fullName evidence="5">Homeobox domain-containing protein</fullName>
    </recommendedName>
</protein>
<dbReference type="InterPro" id="IPR009057">
    <property type="entry name" value="Homeodomain-like_sf"/>
</dbReference>
<accession>A0A835J2G3</accession>
<dbReference type="GO" id="GO:0003677">
    <property type="term" value="F:DNA binding"/>
    <property type="evidence" value="ECO:0007669"/>
    <property type="project" value="UniProtKB-UniRule"/>
</dbReference>
<name>A0A835J2G3_9MAGN</name>
<evidence type="ECO:0000256" key="1">
    <source>
        <dbReference type="ARBA" id="ARBA00004123"/>
    </source>
</evidence>
<keyword evidence="2 3" id="KW-0371">Homeobox</keyword>
<organism evidence="6 7">
    <name type="scientific">Coptis chinensis</name>
    <dbReference type="NCBI Taxonomy" id="261450"/>
    <lineage>
        <taxon>Eukaryota</taxon>
        <taxon>Viridiplantae</taxon>
        <taxon>Streptophyta</taxon>
        <taxon>Embryophyta</taxon>
        <taxon>Tracheophyta</taxon>
        <taxon>Spermatophyta</taxon>
        <taxon>Magnoliopsida</taxon>
        <taxon>Ranunculales</taxon>
        <taxon>Ranunculaceae</taxon>
        <taxon>Coptidoideae</taxon>
        <taxon>Coptis</taxon>
    </lineage>
</organism>
<evidence type="ECO:0000313" key="7">
    <source>
        <dbReference type="Proteomes" id="UP000631114"/>
    </source>
</evidence>
<sequence length="287" mass="32830">MISVDENLSSRKRWTPTTIQLEKLHQVFDQFNGSPNKEIINNLKAELNQHRNVSEKNIVTWFCNMRANLKRKALINAEKDSDEIQVEIQISPKKTKLNNMEETSGDIVPSQESQHQVSVRKTTTTKSTPVKRKQRRKTQKRSYKSNRLSRMKHFVSMPGTSEEEAKINRAKRKEMLNLKSIGNDNYIDDESDDDYLSQMSGSDSDIEVDNKTEVSISRGIDVLLKRSCFKPLDFGCPTSICSHCGAIVCNMITLAFNRLPKETTVYTEGATRFIYGYALVPWDVSRG</sequence>
<dbReference type="OrthoDB" id="6159439at2759"/>
<feature type="domain" description="Homeobox" evidence="5">
    <location>
        <begin position="7"/>
        <end position="72"/>
    </location>
</feature>
<dbReference type="EMBL" id="JADFTS010000001">
    <property type="protein sequence ID" value="KAF9625873.1"/>
    <property type="molecule type" value="Genomic_DNA"/>
</dbReference>
<dbReference type="InterPro" id="IPR001356">
    <property type="entry name" value="HD"/>
</dbReference>
<gene>
    <name evidence="6" type="ORF">IFM89_027650</name>
</gene>
<evidence type="ECO:0000256" key="2">
    <source>
        <dbReference type="PROSITE-ProRule" id="PRU00108"/>
    </source>
</evidence>
<reference evidence="6 7" key="1">
    <citation type="submission" date="2020-10" db="EMBL/GenBank/DDBJ databases">
        <title>The Coptis chinensis genome and diversification of protoberbering-type alkaloids.</title>
        <authorList>
            <person name="Wang B."/>
            <person name="Shu S."/>
            <person name="Song C."/>
            <person name="Liu Y."/>
        </authorList>
    </citation>
    <scope>NUCLEOTIDE SEQUENCE [LARGE SCALE GENOMIC DNA]</scope>
    <source>
        <strain evidence="6">HL-2020</strain>
        <tissue evidence="6">Leaf</tissue>
    </source>
</reference>
<dbReference type="Gene3D" id="1.10.10.60">
    <property type="entry name" value="Homeodomain-like"/>
    <property type="match status" value="1"/>
</dbReference>
<dbReference type="Proteomes" id="UP000631114">
    <property type="component" value="Unassembled WGS sequence"/>
</dbReference>
<dbReference type="PANTHER" id="PTHR46777">
    <property type="entry name" value="WUSCHEL-RELATED HOMEOBOX 13"/>
    <property type="match status" value="1"/>
</dbReference>
<evidence type="ECO:0000259" key="5">
    <source>
        <dbReference type="PROSITE" id="PS50071"/>
    </source>
</evidence>
<feature type="compositionally biased region" description="Low complexity" evidence="4">
    <location>
        <begin position="117"/>
        <end position="128"/>
    </location>
</feature>
<dbReference type="GO" id="GO:0005634">
    <property type="term" value="C:nucleus"/>
    <property type="evidence" value="ECO:0007669"/>
    <property type="project" value="UniProtKB-SubCell"/>
</dbReference>
<evidence type="ECO:0000256" key="4">
    <source>
        <dbReference type="SAM" id="MobiDB-lite"/>
    </source>
</evidence>
<keyword evidence="2 3" id="KW-0539">Nucleus</keyword>
<feature type="DNA-binding region" description="Homeobox" evidence="2">
    <location>
        <begin position="9"/>
        <end position="73"/>
    </location>
</feature>
<evidence type="ECO:0000313" key="6">
    <source>
        <dbReference type="EMBL" id="KAF9625873.1"/>
    </source>
</evidence>
<dbReference type="InterPro" id="IPR044559">
    <property type="entry name" value="WOX13-like"/>
</dbReference>